<dbReference type="PANTHER" id="PTHR37610:SF100">
    <property type="entry name" value="COPIA-LIKE POLYPROTEIN_RETROTRANSPOSON"/>
    <property type="match status" value="1"/>
</dbReference>
<sequence length="335" mass="38817">MVKIANPRNKLRAATTMAESKSDPTLEFGSPYYIDPDFHSTYSFQMEKLSQAEDNYVFWKIRFQALLRLADKIGFVDGTIEKPDPSSPLYQPWERCDSMVTLLLLNSMTEKLQKRVMFAGTAQKVWEKLRQIFVPNLDLKIYELRQRIAMLRQEGDSVARYFGKLRRAWAELSEYDPAPECACGGCRCEISKRAKEAREKEQCYAFMMGLNNGLRFVKTELRLMKPPPSLDKAYAMVAQAESVMKNEEEERRNLIEADRMSPTVERLSESSQALKLCSYFFHLWPFFSRQSYALNGNSCSFLDLPLIIPVPQLAVNHLMQPLLFHSRSKVTHQMF</sequence>
<protein>
    <recommendedName>
        <fullName evidence="2">Retrotransposon Copia-like N-terminal domain-containing protein</fullName>
    </recommendedName>
</protein>
<feature type="coiled-coil region" evidence="1">
    <location>
        <begin position="230"/>
        <end position="257"/>
    </location>
</feature>
<evidence type="ECO:0000259" key="2">
    <source>
        <dbReference type="Pfam" id="PF14244"/>
    </source>
</evidence>
<keyword evidence="4" id="KW-1185">Reference proteome</keyword>
<dbReference type="PANTHER" id="PTHR37610">
    <property type="entry name" value="CCHC-TYPE DOMAIN-CONTAINING PROTEIN"/>
    <property type="match status" value="1"/>
</dbReference>
<dbReference type="InterPro" id="IPR029472">
    <property type="entry name" value="Copia-like_N"/>
</dbReference>
<dbReference type="EMBL" id="OU466857">
    <property type="protein sequence ID" value="CAH2036650.1"/>
    <property type="molecule type" value="Genomic_DNA"/>
</dbReference>
<accession>A0AAU9REL9</accession>
<gene>
    <name evidence="3" type="ORF">TAV2_LOCUS2685</name>
</gene>
<dbReference type="Pfam" id="PF14244">
    <property type="entry name" value="Retrotran_gag_3"/>
    <property type="match status" value="1"/>
</dbReference>
<proteinExistence type="predicted"/>
<dbReference type="AlphaFoldDB" id="A0AAU9REL9"/>
<evidence type="ECO:0000313" key="3">
    <source>
        <dbReference type="EMBL" id="CAH2036650.1"/>
    </source>
</evidence>
<feature type="domain" description="Retrotransposon Copia-like N-terminal" evidence="2">
    <location>
        <begin position="50"/>
        <end position="84"/>
    </location>
</feature>
<evidence type="ECO:0000313" key="4">
    <source>
        <dbReference type="Proteomes" id="UP000836841"/>
    </source>
</evidence>
<dbReference type="Proteomes" id="UP000836841">
    <property type="component" value="Chromosome 1"/>
</dbReference>
<evidence type="ECO:0000256" key="1">
    <source>
        <dbReference type="SAM" id="Coils"/>
    </source>
</evidence>
<reference evidence="3 4" key="1">
    <citation type="submission" date="2022-03" db="EMBL/GenBank/DDBJ databases">
        <authorList>
            <person name="Nunn A."/>
            <person name="Chopra R."/>
            <person name="Nunn A."/>
            <person name="Contreras Garrido A."/>
        </authorList>
    </citation>
    <scope>NUCLEOTIDE SEQUENCE [LARGE SCALE GENOMIC DNA]</scope>
</reference>
<name>A0AAU9REL9_THLAR</name>
<keyword evidence="1" id="KW-0175">Coiled coil</keyword>
<organism evidence="3 4">
    <name type="scientific">Thlaspi arvense</name>
    <name type="common">Field penny-cress</name>
    <dbReference type="NCBI Taxonomy" id="13288"/>
    <lineage>
        <taxon>Eukaryota</taxon>
        <taxon>Viridiplantae</taxon>
        <taxon>Streptophyta</taxon>
        <taxon>Embryophyta</taxon>
        <taxon>Tracheophyta</taxon>
        <taxon>Spermatophyta</taxon>
        <taxon>Magnoliopsida</taxon>
        <taxon>eudicotyledons</taxon>
        <taxon>Gunneridae</taxon>
        <taxon>Pentapetalae</taxon>
        <taxon>rosids</taxon>
        <taxon>malvids</taxon>
        <taxon>Brassicales</taxon>
        <taxon>Brassicaceae</taxon>
        <taxon>Thlaspideae</taxon>
        <taxon>Thlaspi</taxon>
    </lineage>
</organism>